<dbReference type="Proteomes" id="UP000179266">
    <property type="component" value="Unassembled WGS sequence"/>
</dbReference>
<evidence type="ECO:0000256" key="3">
    <source>
        <dbReference type="ARBA" id="ARBA00022676"/>
    </source>
</evidence>
<feature type="transmembrane region" description="Helical" evidence="8">
    <location>
        <begin position="223"/>
        <end position="244"/>
    </location>
</feature>
<keyword evidence="3" id="KW-0328">Glycosyltransferase</keyword>
<evidence type="ECO:0000256" key="7">
    <source>
        <dbReference type="ARBA" id="ARBA00023136"/>
    </source>
</evidence>
<dbReference type="InterPro" id="IPR050297">
    <property type="entry name" value="LipidA_mod_glycosyltrf_83"/>
</dbReference>
<keyword evidence="7 8" id="KW-0472">Membrane</keyword>
<feature type="transmembrane region" description="Helical" evidence="8">
    <location>
        <begin position="195"/>
        <end position="216"/>
    </location>
</feature>
<evidence type="ECO:0000256" key="6">
    <source>
        <dbReference type="ARBA" id="ARBA00022989"/>
    </source>
</evidence>
<feature type="transmembrane region" description="Helical" evidence="8">
    <location>
        <begin position="328"/>
        <end position="345"/>
    </location>
</feature>
<sequence length="714" mass="83388">MDQDKQEKRKDLAPGKITLSQWICLGIILLLSFGLRVYRVGDISAGFYCDEASIGYNAYCLGGWGIDDSGERFPLYIKSFGVQKNPVFVYSAIIPIKLFGLSEFSVRLTSVVFGTLTVLGTFWLVYEYWGAFAGLIAAFLLSVLPWNFHFSRIAFELISMPCLFVFGYAFLVRALRKGRWNWLGAGFLLGISLHTYVMITTFLPPFLFLFFLLFLPNIWRQKWFCLLGLLLFSLIALPAVRFQLKTQDSLHFRASTWFQEAKDLSLKEKADKYWDHYKKFYSEDFLFKYGDSNPRHSVKNHGEIYRTFIPLVILGVLFSVLPPRRLNIMLLWWLALFPAGAALTNETFATRSIMGCPLAPIFSAYSFSRVWFYIKRIKWRWLRWPIHFILGLALLLSIGYESFKYFKIYFLDYNKMSASGVYGFQFGYRDIIKYMEENRDQYPQKLLTASYVNNPEIFVNFYTKIDPTVWLKTFKNGYSIIRACHFSKYEINQPTLFALREFELNFFDDYEIKKKIIDPNGRAEFVVADIRKRKTFLMNWSVIGLFDCERNVSINLPYPEPYKTINDVQNGLSGIIHWRKMNNDFTLLEFNEFYRSAHPRFPGNPEECYANAVTYVNFPSNTECIMEYFGTNDYLVIWINGRCVLKPVELTEYKLNKLNITFVQGWNEIAFRTCEGAGEWYLSIALTDLNGKTFTNLEQSHIPPQGFKLPVETE</sequence>
<dbReference type="PANTHER" id="PTHR33908:SF3">
    <property type="entry name" value="UNDECAPRENYL PHOSPHATE-ALPHA-4-AMINO-4-DEOXY-L-ARABINOSE ARABINOSYL TRANSFERASE"/>
    <property type="match status" value="1"/>
</dbReference>
<dbReference type="GO" id="GO:0016763">
    <property type="term" value="F:pentosyltransferase activity"/>
    <property type="evidence" value="ECO:0007669"/>
    <property type="project" value="TreeGrafter"/>
</dbReference>
<dbReference type="Pfam" id="PF13231">
    <property type="entry name" value="PMT_2"/>
    <property type="match status" value="1"/>
</dbReference>
<dbReference type="GO" id="GO:0005886">
    <property type="term" value="C:plasma membrane"/>
    <property type="evidence" value="ECO:0007669"/>
    <property type="project" value="UniProtKB-SubCell"/>
</dbReference>
<name>A0A1F7S2Q0_9BACT</name>
<keyword evidence="2" id="KW-1003">Cell membrane</keyword>
<feature type="transmembrane region" description="Helical" evidence="8">
    <location>
        <begin position="357"/>
        <end position="374"/>
    </location>
</feature>
<dbReference type="GO" id="GO:0009103">
    <property type="term" value="P:lipopolysaccharide biosynthetic process"/>
    <property type="evidence" value="ECO:0007669"/>
    <property type="project" value="UniProtKB-ARBA"/>
</dbReference>
<protein>
    <recommendedName>
        <fullName evidence="9">Glycosyltransferase RgtA/B/C/D-like domain-containing protein</fullName>
    </recommendedName>
</protein>
<evidence type="ECO:0000256" key="4">
    <source>
        <dbReference type="ARBA" id="ARBA00022679"/>
    </source>
</evidence>
<organism evidence="10 11">
    <name type="scientific">Candidatus Schekmanbacteria bacterium RBG_13_48_7</name>
    <dbReference type="NCBI Taxonomy" id="1817878"/>
    <lineage>
        <taxon>Bacteria</taxon>
        <taxon>Candidatus Schekmaniibacteriota</taxon>
    </lineage>
</organism>
<dbReference type="PANTHER" id="PTHR33908">
    <property type="entry name" value="MANNOSYLTRANSFERASE YKCB-RELATED"/>
    <property type="match status" value="1"/>
</dbReference>
<comment type="caution">
    <text evidence="10">The sequence shown here is derived from an EMBL/GenBank/DDBJ whole genome shotgun (WGS) entry which is preliminary data.</text>
</comment>
<proteinExistence type="predicted"/>
<dbReference type="GO" id="GO:0010041">
    <property type="term" value="P:response to iron(III) ion"/>
    <property type="evidence" value="ECO:0007669"/>
    <property type="project" value="TreeGrafter"/>
</dbReference>
<feature type="transmembrane region" description="Helical" evidence="8">
    <location>
        <begin position="129"/>
        <end position="146"/>
    </location>
</feature>
<accession>A0A1F7S2Q0</accession>
<keyword evidence="6 8" id="KW-1133">Transmembrane helix</keyword>
<dbReference type="InterPro" id="IPR038731">
    <property type="entry name" value="RgtA/B/C-like"/>
</dbReference>
<keyword evidence="4" id="KW-0808">Transferase</keyword>
<feature type="domain" description="Glycosyltransferase RgtA/B/C/D-like" evidence="9">
    <location>
        <begin position="85"/>
        <end position="237"/>
    </location>
</feature>
<evidence type="ECO:0000313" key="11">
    <source>
        <dbReference type="Proteomes" id="UP000179266"/>
    </source>
</evidence>
<evidence type="ECO:0000256" key="2">
    <source>
        <dbReference type="ARBA" id="ARBA00022475"/>
    </source>
</evidence>
<comment type="subcellular location">
    <subcellularLocation>
        <location evidence="1">Cell membrane</location>
        <topology evidence="1">Multi-pass membrane protein</topology>
    </subcellularLocation>
</comment>
<feature type="transmembrane region" description="Helical" evidence="8">
    <location>
        <begin position="304"/>
        <end position="321"/>
    </location>
</feature>
<feature type="transmembrane region" description="Helical" evidence="8">
    <location>
        <begin position="153"/>
        <end position="175"/>
    </location>
</feature>
<gene>
    <name evidence="10" type="ORF">A2161_02605</name>
</gene>
<evidence type="ECO:0000256" key="5">
    <source>
        <dbReference type="ARBA" id="ARBA00022692"/>
    </source>
</evidence>
<evidence type="ECO:0000256" key="8">
    <source>
        <dbReference type="SAM" id="Phobius"/>
    </source>
</evidence>
<evidence type="ECO:0000259" key="9">
    <source>
        <dbReference type="Pfam" id="PF13231"/>
    </source>
</evidence>
<reference evidence="10 11" key="1">
    <citation type="journal article" date="2016" name="Nat. Commun.">
        <title>Thousands of microbial genomes shed light on interconnected biogeochemical processes in an aquifer system.</title>
        <authorList>
            <person name="Anantharaman K."/>
            <person name="Brown C.T."/>
            <person name="Hug L.A."/>
            <person name="Sharon I."/>
            <person name="Castelle C.J."/>
            <person name="Probst A.J."/>
            <person name="Thomas B.C."/>
            <person name="Singh A."/>
            <person name="Wilkins M.J."/>
            <person name="Karaoz U."/>
            <person name="Brodie E.L."/>
            <person name="Williams K.H."/>
            <person name="Hubbard S.S."/>
            <person name="Banfield J.F."/>
        </authorList>
    </citation>
    <scope>NUCLEOTIDE SEQUENCE [LARGE SCALE GENOMIC DNA]</scope>
</reference>
<dbReference type="EMBL" id="MGDD01000045">
    <property type="protein sequence ID" value="OGL48113.1"/>
    <property type="molecule type" value="Genomic_DNA"/>
</dbReference>
<evidence type="ECO:0000256" key="1">
    <source>
        <dbReference type="ARBA" id="ARBA00004651"/>
    </source>
</evidence>
<feature type="transmembrane region" description="Helical" evidence="8">
    <location>
        <begin position="381"/>
        <end position="400"/>
    </location>
</feature>
<keyword evidence="5 8" id="KW-0812">Transmembrane</keyword>
<evidence type="ECO:0000313" key="10">
    <source>
        <dbReference type="EMBL" id="OGL48113.1"/>
    </source>
</evidence>
<dbReference type="AlphaFoldDB" id="A0A1F7S2Q0"/>